<dbReference type="Proteomes" id="UP000005143">
    <property type="component" value="Unassembled WGS sequence"/>
</dbReference>
<proteinExistence type="predicted"/>
<reference evidence="2 3" key="1">
    <citation type="journal article" date="2013" name="Biodegradation">
        <title>Quantitative proteomic analysis of ibuprofen-degrading Patulibacter sp. strain I11.</title>
        <authorList>
            <person name="Almeida B."/>
            <person name="Kjeldal H."/>
            <person name="Lolas I."/>
            <person name="Knudsen A.D."/>
            <person name="Carvalho G."/>
            <person name="Nielsen K.L."/>
            <person name="Barreto Crespo M.T."/>
            <person name="Stensballe A."/>
            <person name="Nielsen J.L."/>
        </authorList>
    </citation>
    <scope>NUCLEOTIDE SEQUENCE [LARGE SCALE GENOMIC DNA]</scope>
    <source>
        <strain evidence="2 3">I11</strain>
    </source>
</reference>
<dbReference type="EMBL" id="AGUD01000152">
    <property type="protein sequence ID" value="EHN11133.1"/>
    <property type="molecule type" value="Genomic_DNA"/>
</dbReference>
<comment type="caution">
    <text evidence="2">The sequence shown here is derived from an EMBL/GenBank/DDBJ whole genome shotgun (WGS) entry which is preliminary data.</text>
</comment>
<feature type="compositionally biased region" description="Low complexity" evidence="1">
    <location>
        <begin position="43"/>
        <end position="71"/>
    </location>
</feature>
<evidence type="ECO:0000256" key="1">
    <source>
        <dbReference type="SAM" id="MobiDB-lite"/>
    </source>
</evidence>
<dbReference type="AlphaFoldDB" id="H0E5B3"/>
<keyword evidence="3" id="KW-1185">Reference proteome</keyword>
<name>H0E5B3_9ACTN</name>
<protein>
    <submittedName>
        <fullName evidence="2">Uncharacterized protein</fullName>
    </submittedName>
</protein>
<accession>H0E5B3</accession>
<organism evidence="2 3">
    <name type="scientific">Patulibacter medicamentivorans</name>
    <dbReference type="NCBI Taxonomy" id="1097667"/>
    <lineage>
        <taxon>Bacteria</taxon>
        <taxon>Bacillati</taxon>
        <taxon>Actinomycetota</taxon>
        <taxon>Thermoleophilia</taxon>
        <taxon>Solirubrobacterales</taxon>
        <taxon>Patulibacteraceae</taxon>
        <taxon>Patulibacter</taxon>
    </lineage>
</organism>
<evidence type="ECO:0000313" key="3">
    <source>
        <dbReference type="Proteomes" id="UP000005143"/>
    </source>
</evidence>
<feature type="region of interest" description="Disordered" evidence="1">
    <location>
        <begin position="16"/>
        <end position="86"/>
    </location>
</feature>
<sequence>MPTVLVIAGVGGYLIAGGGGDDQGSDEGAKVATGDGGRRDATTSDGTTTRASTATGATTTTTPSQRTTTTDAGGGTSPDGGRTPRQVAADQMVRAMDLSARGRTLSAGGDLGGALANRERVLAQLAAITPGSAQQEQALEAFRRGIVASRDAIRERRVNPTAGANTYDIQATSAKREFCRRWSSAGLQQLTARSCDPDAI</sequence>
<gene>
    <name evidence="2" type="ORF">PAI11_20030</name>
</gene>
<evidence type="ECO:0000313" key="2">
    <source>
        <dbReference type="EMBL" id="EHN11133.1"/>
    </source>
</evidence>